<evidence type="ECO:0000256" key="2">
    <source>
        <dbReference type="ARBA" id="ARBA00022801"/>
    </source>
</evidence>
<dbReference type="InterPro" id="IPR003703">
    <property type="entry name" value="Acyl_CoA_thio"/>
</dbReference>
<dbReference type="GO" id="GO:0047617">
    <property type="term" value="F:fatty acyl-CoA hydrolase activity"/>
    <property type="evidence" value="ECO:0007669"/>
    <property type="project" value="InterPro"/>
</dbReference>
<dbReference type="InterPro" id="IPR049449">
    <property type="entry name" value="TesB_ACOT8-like_N"/>
</dbReference>
<evidence type="ECO:0000256" key="1">
    <source>
        <dbReference type="ARBA" id="ARBA00006538"/>
    </source>
</evidence>
<feature type="domain" description="Acyl-CoA thioesterase-like C-terminal" evidence="4">
    <location>
        <begin position="95"/>
        <end position="224"/>
    </location>
</feature>
<evidence type="ECO:0000259" key="3">
    <source>
        <dbReference type="Pfam" id="PF13622"/>
    </source>
</evidence>
<keyword evidence="6" id="KW-1185">Reference proteome</keyword>
<dbReference type="GO" id="GO:0009062">
    <property type="term" value="P:fatty acid catabolic process"/>
    <property type="evidence" value="ECO:0007669"/>
    <property type="project" value="TreeGrafter"/>
</dbReference>
<dbReference type="InterPro" id="IPR042171">
    <property type="entry name" value="Acyl-CoA_hotdog"/>
</dbReference>
<organism evidence="5 6">
    <name type="scientific">Phenylobacterium kunshanense</name>
    <dbReference type="NCBI Taxonomy" id="1445034"/>
    <lineage>
        <taxon>Bacteria</taxon>
        <taxon>Pseudomonadati</taxon>
        <taxon>Pseudomonadota</taxon>
        <taxon>Alphaproteobacteria</taxon>
        <taxon>Caulobacterales</taxon>
        <taxon>Caulobacteraceae</taxon>
        <taxon>Phenylobacterium</taxon>
    </lineage>
</organism>
<reference evidence="5 6" key="1">
    <citation type="submission" date="2018-05" db="EMBL/GenBank/DDBJ databases">
        <authorList>
            <person name="Lanie J.A."/>
            <person name="Ng W.-L."/>
            <person name="Kazmierczak K.M."/>
            <person name="Andrzejewski T.M."/>
            <person name="Davidsen T.M."/>
            <person name="Wayne K.J."/>
            <person name="Tettelin H."/>
            <person name="Glass J.I."/>
            <person name="Rusch D."/>
            <person name="Podicherti R."/>
            <person name="Tsui H.-C.T."/>
            <person name="Winkler M.E."/>
        </authorList>
    </citation>
    <scope>NUCLEOTIDE SEQUENCE [LARGE SCALE GENOMIC DNA]</scope>
    <source>
        <strain evidence="5 6">BUT-10</strain>
    </source>
</reference>
<dbReference type="Pfam" id="PF20789">
    <property type="entry name" value="4HBT_3C"/>
    <property type="match status" value="1"/>
</dbReference>
<dbReference type="SUPFAM" id="SSF54637">
    <property type="entry name" value="Thioesterase/thiol ester dehydrase-isomerase"/>
    <property type="match status" value="2"/>
</dbReference>
<dbReference type="EMBL" id="QFYS01000002">
    <property type="protein sequence ID" value="RAK67407.1"/>
    <property type="molecule type" value="Genomic_DNA"/>
</dbReference>
<dbReference type="PANTHER" id="PTHR11066:SF34">
    <property type="entry name" value="ACYL-COENZYME A THIOESTERASE 8"/>
    <property type="match status" value="1"/>
</dbReference>
<protein>
    <recommendedName>
        <fullName evidence="7">Thioesterase family protein</fullName>
    </recommendedName>
</protein>
<dbReference type="PANTHER" id="PTHR11066">
    <property type="entry name" value="ACYL-COA THIOESTERASE"/>
    <property type="match status" value="1"/>
</dbReference>
<name>A0A328BKA5_9CAUL</name>
<evidence type="ECO:0000313" key="6">
    <source>
        <dbReference type="Proteomes" id="UP000249524"/>
    </source>
</evidence>
<gene>
    <name evidence="5" type="ORF">DJ019_05655</name>
</gene>
<evidence type="ECO:0000313" key="5">
    <source>
        <dbReference type="EMBL" id="RAK67407.1"/>
    </source>
</evidence>
<evidence type="ECO:0000259" key="4">
    <source>
        <dbReference type="Pfam" id="PF20789"/>
    </source>
</evidence>
<dbReference type="OrthoDB" id="7059210at2"/>
<sequence length="235" mass="25679">MALRAAGAVAPADHRPATLSVQYLGVGAFGPAEAIVTPMKQGRSAWLMNVTLQQEGKVFLQAQVWTTNRSGGPVTAEARAPDVPPPSDLKTYREHMGAPPQHGFWRNFEGKPLRFVPPDAPRQAAPAVLREWYSFIDYDGGGDPFLDFARSVILLDTLVWPTHHRGLAEAPDYIAPSLDLTVWFHEPAGASEWLLVDGVADIAREGLIHGHSRIWTDDGRLVATGGSNLLHTPRR</sequence>
<dbReference type="GO" id="GO:0006637">
    <property type="term" value="P:acyl-CoA metabolic process"/>
    <property type="evidence" value="ECO:0007669"/>
    <property type="project" value="InterPro"/>
</dbReference>
<dbReference type="Gene3D" id="2.40.160.210">
    <property type="entry name" value="Acyl-CoA thioesterase, double hotdog domain"/>
    <property type="match status" value="1"/>
</dbReference>
<dbReference type="Proteomes" id="UP000249524">
    <property type="component" value="Unassembled WGS sequence"/>
</dbReference>
<dbReference type="InterPro" id="IPR049450">
    <property type="entry name" value="ACOT8-like_C"/>
</dbReference>
<dbReference type="InterPro" id="IPR029069">
    <property type="entry name" value="HotDog_dom_sf"/>
</dbReference>
<evidence type="ECO:0008006" key="7">
    <source>
        <dbReference type="Google" id="ProtNLM"/>
    </source>
</evidence>
<comment type="similarity">
    <text evidence="1">Belongs to the C/M/P thioester hydrolase family.</text>
</comment>
<accession>A0A328BKA5</accession>
<dbReference type="Pfam" id="PF13622">
    <property type="entry name" value="4HBT_3"/>
    <property type="match status" value="1"/>
</dbReference>
<proteinExistence type="inferred from homology"/>
<keyword evidence="2" id="KW-0378">Hydrolase</keyword>
<feature type="domain" description="Acyl-CoA thioesterase-like N-terminal HotDog" evidence="3">
    <location>
        <begin position="1"/>
        <end position="66"/>
    </location>
</feature>
<comment type="caution">
    <text evidence="5">The sequence shown here is derived from an EMBL/GenBank/DDBJ whole genome shotgun (WGS) entry which is preliminary data.</text>
</comment>
<dbReference type="AlphaFoldDB" id="A0A328BKA5"/>